<dbReference type="Proteomes" id="UP000321621">
    <property type="component" value="Unassembled WGS sequence"/>
</dbReference>
<dbReference type="SUPFAM" id="SSF48208">
    <property type="entry name" value="Six-hairpin glycosidases"/>
    <property type="match status" value="1"/>
</dbReference>
<dbReference type="Pfam" id="PF17168">
    <property type="entry name" value="DUF5127"/>
    <property type="match status" value="1"/>
</dbReference>
<evidence type="ECO:0000259" key="2">
    <source>
        <dbReference type="Pfam" id="PF16335"/>
    </source>
</evidence>
<dbReference type="PANTHER" id="PTHR31987:SF1">
    <property type="entry name" value="GLUTAMINASE A"/>
    <property type="match status" value="1"/>
</dbReference>
<feature type="domain" description="DUF4964" evidence="1">
    <location>
        <begin position="21"/>
        <end position="84"/>
    </location>
</feature>
<protein>
    <submittedName>
        <fullName evidence="4">DUF4965 domain-containing protein</fullName>
    </submittedName>
</protein>
<dbReference type="SUPFAM" id="SSF49785">
    <property type="entry name" value="Galactose-binding domain-like"/>
    <property type="match status" value="1"/>
</dbReference>
<dbReference type="InterPro" id="IPR033433">
    <property type="entry name" value="GtaA_N"/>
</dbReference>
<dbReference type="EMBL" id="VNWK01000031">
    <property type="protein sequence ID" value="TXJ92762.1"/>
    <property type="molecule type" value="Genomic_DNA"/>
</dbReference>
<dbReference type="InterPro" id="IPR032514">
    <property type="entry name" value="GtaA_central"/>
</dbReference>
<dbReference type="GO" id="GO:0005975">
    <property type="term" value="P:carbohydrate metabolic process"/>
    <property type="evidence" value="ECO:0007669"/>
    <property type="project" value="InterPro"/>
</dbReference>
<dbReference type="PANTHER" id="PTHR31987">
    <property type="entry name" value="GLUTAMINASE A-RELATED"/>
    <property type="match status" value="1"/>
</dbReference>
<dbReference type="InterPro" id="IPR008979">
    <property type="entry name" value="Galactose-bd-like_sf"/>
</dbReference>
<proteinExistence type="predicted"/>
<sequence>MKKNIVLASLFLWVGILYPQDRKAPAYPLITHDPYFSIWSFSDELNGEPTKHWTGTDQPLIGFLKVDGINYRFLGKEPVNYMEVLSTGGETGYSVKMTTSPPEGEWYKTEYDDAQWDARSGPFGNDYKAKTKWTTDDIWYRRNFNLDELNFNKLFLKLYYDDNIEVYLNGQEIFTANCCASQYRYEEMEETFVKLLKKTGNVLAVHVKNTGGDQYVDVGLVDLVKSTSQMKMAQQTHLDMTATQTIYGFSCGGIDLQLTFTSPLLLDDLDVLSRPVSYVTFKTTPNDGKSHEVQLFFGASTALGTNDPSQSVVAEKSATSQLSFLKAGTQAQPILEKKGDNLRIDWGYLYVATPNEAQAVLNVTSTGEARTDFEKGTLHPFQTNGKELVLGTTFPKEKITTAKEYKVLVGYDDILSIQYFEESLRPWWNRNGDNSILAELDKANTEYSAIVAKCDAFDKELREKATAVGGQSYAELCEIGYRQSIAAHKLVQGPDGETLFLSKENFSNGCINTVDVTYPSSPLYLMYNPELMKGMLTGIFYYSESGRHKEPFAAHDLGTYPKANGQTYGEPMPVEESGNMIILTAAIAMAEGNADYAKKHWETLSLWAEYLADKGFDPGNQLCTDDFAGHLARNANLSIKAIVALGSYGYLANQLGKEALGEKYLTMAKSMAQKWMQLADGGDHYALTFDDPNTWSQKYNLVWDKIFGFDLFPQKVYDTEISYYLKHQNKYGLPLDNRSDYTKSDWILWTATLTDDVNDFKALVDPVMGFAKESPDRVPMSDWHFTSSGEVRGFQARSVVGGYFIKLLEDEWKK</sequence>
<name>A0A3A1NHY7_9FLAO</name>
<dbReference type="InterPro" id="IPR052743">
    <property type="entry name" value="Glutaminase_GtaA"/>
</dbReference>
<dbReference type="RefSeq" id="WP_119648152.1">
    <property type="nucleotide sequence ID" value="NZ_QXFI01000031.1"/>
</dbReference>
<organism evidence="4 6">
    <name type="scientific">Flagellimonas pelagia</name>
    <dbReference type="NCBI Taxonomy" id="2306998"/>
    <lineage>
        <taxon>Bacteria</taxon>
        <taxon>Pseudomonadati</taxon>
        <taxon>Bacteroidota</taxon>
        <taxon>Flavobacteriia</taxon>
        <taxon>Flavobacteriales</taxon>
        <taxon>Flavobacteriaceae</taxon>
        <taxon>Flagellimonas</taxon>
    </lineage>
</organism>
<dbReference type="OrthoDB" id="9812332at2"/>
<evidence type="ECO:0000313" key="6">
    <source>
        <dbReference type="Proteomes" id="UP000266691"/>
    </source>
</evidence>
<comment type="caution">
    <text evidence="4">The sequence shown here is derived from an EMBL/GenBank/DDBJ whole genome shotgun (WGS) entry which is preliminary data.</text>
</comment>
<reference evidence="4 6" key="1">
    <citation type="submission" date="2018-08" db="EMBL/GenBank/DDBJ databases">
        <title>Proposal of Muricauda 72 sp.nov. and Muricauda NH166 sp.nov., isolated from seawater.</title>
        <authorList>
            <person name="Cheng H."/>
            <person name="Wu Y.-H."/>
            <person name="Guo L.-L."/>
            <person name="Xu X.-W."/>
        </authorList>
    </citation>
    <scope>NUCLEOTIDE SEQUENCE [LARGE SCALE GENOMIC DNA]</scope>
    <source>
        <strain evidence="4 6">72</strain>
    </source>
</reference>
<dbReference type="EMBL" id="QXFI01000031">
    <property type="protein sequence ID" value="RIV43424.1"/>
    <property type="molecule type" value="Genomic_DNA"/>
</dbReference>
<accession>A0A3A1NHY7</accession>
<gene>
    <name evidence="4" type="ORF">D2V05_13460</name>
    <name evidence="5" type="ORF">FQ017_13330</name>
</gene>
<dbReference type="AlphaFoldDB" id="A0A3A1NHY7"/>
<feature type="domain" description="Glutaminase A N-terminal" evidence="3">
    <location>
        <begin position="243"/>
        <end position="463"/>
    </location>
</feature>
<dbReference type="Proteomes" id="UP000266691">
    <property type="component" value="Unassembled WGS sequence"/>
</dbReference>
<dbReference type="Pfam" id="PF16334">
    <property type="entry name" value="DUF4964"/>
    <property type="match status" value="1"/>
</dbReference>
<dbReference type="InterPro" id="IPR032515">
    <property type="entry name" value="DUF4964"/>
</dbReference>
<dbReference type="Gene3D" id="2.60.120.260">
    <property type="entry name" value="Galactose-binding domain-like"/>
    <property type="match status" value="1"/>
</dbReference>
<reference evidence="5 7" key="2">
    <citation type="submission" date="2019-07" db="EMBL/GenBank/DDBJ databases">
        <title>Draft genome of two Muricauda strains isolated from deep sea.</title>
        <authorList>
            <person name="Sun C."/>
        </authorList>
    </citation>
    <scope>NUCLEOTIDE SEQUENCE [LARGE SCALE GENOMIC DNA]</scope>
    <source>
        <strain evidence="5 7">72</strain>
    </source>
</reference>
<evidence type="ECO:0000259" key="1">
    <source>
        <dbReference type="Pfam" id="PF16334"/>
    </source>
</evidence>
<evidence type="ECO:0000313" key="5">
    <source>
        <dbReference type="EMBL" id="TXJ92762.1"/>
    </source>
</evidence>
<keyword evidence="7" id="KW-1185">Reference proteome</keyword>
<dbReference type="Pfam" id="PF16335">
    <property type="entry name" value="GtaA_6_Hairpin"/>
    <property type="match status" value="1"/>
</dbReference>
<evidence type="ECO:0000313" key="7">
    <source>
        <dbReference type="Proteomes" id="UP000321621"/>
    </source>
</evidence>
<evidence type="ECO:0000313" key="4">
    <source>
        <dbReference type="EMBL" id="RIV43424.1"/>
    </source>
</evidence>
<evidence type="ECO:0000259" key="3">
    <source>
        <dbReference type="Pfam" id="PF17168"/>
    </source>
</evidence>
<dbReference type="InterPro" id="IPR008928">
    <property type="entry name" value="6-hairpin_glycosidase_sf"/>
</dbReference>
<feature type="domain" description="Glutaminase A central" evidence="2">
    <location>
        <begin position="470"/>
        <end position="807"/>
    </location>
</feature>